<gene>
    <name evidence="2" type="ORF">Q5H93_19210</name>
</gene>
<proteinExistence type="predicted"/>
<sequence>ALGDVDHDGDLDLVVGNQGANTASVRVNNGSAAFTVPVSTPEVALAGGPYDVALGDLDNDGDLDLLTANYGQATVSVRLNEIPTIVSLNPTQGPVGSTLSITGKYLQGTTVVAFTGTSGNTVTTGFTINAAGTQITGIVVPNGAQTGVITITTPYGQYSSTVTFTVCRPVAIAQNVTVTLDANGIATVLAADVNNGSTANCGFATTNALSVSPSSFTCANLGANTVTLTVTDASGTTSTATATVTVTVPAATTSTTWTGGVNNDWNNCANWSYGLVPSTLISATLPASLSRYPVLTTGTANVKDLTIATGASLTSNGTATLQVSGDFANNGTATFDGPVSFVGSAATQALGGSSSTAFTTVTVNKASGTKVELGRDLAIGTSLTLTSGTLLTTGSHKVVLANTATITESETSYVTGTVETTRTLSTAGTGSSFGGIGVTLTPAASSPALPGSTLVRRITGSPVTGVNSNQSIGRVFDIIPTVDANLNLTMVFNYFDHELNSISESRLKLFKSENGMTGPWARVDGATMDASANTVTRAGIAKLSVWTLGNADAPLPVELTDFTAKAQAAAVLLTWNTASEKNNDRFEVERSLDGRRFTKIDEVTGQGTKATPTAYTRLDEKLPGETKTLYYRLRQVDTDGTATYSPVRVVTLTPRAAAFTVFPTVLTDGIVHYTYTGPALTDATMDVYSMNGQLVQHRVGAVAGSGSLALPGLTTGWYVVRLRTATGTYTARVYQP</sequence>
<dbReference type="Gene3D" id="2.60.40.10">
    <property type="entry name" value="Immunoglobulins"/>
    <property type="match status" value="2"/>
</dbReference>
<evidence type="ECO:0000313" key="3">
    <source>
        <dbReference type="Proteomes" id="UP001176429"/>
    </source>
</evidence>
<dbReference type="InterPro" id="IPR026444">
    <property type="entry name" value="Secre_tail"/>
</dbReference>
<dbReference type="Pfam" id="PF13517">
    <property type="entry name" value="FG-GAP_3"/>
    <property type="match status" value="1"/>
</dbReference>
<dbReference type="EMBL" id="JAUQSY010000014">
    <property type="protein sequence ID" value="MDO7876883.1"/>
    <property type="molecule type" value="Genomic_DNA"/>
</dbReference>
<dbReference type="InterPro" id="IPR028994">
    <property type="entry name" value="Integrin_alpha_N"/>
</dbReference>
<reference evidence="2" key="1">
    <citation type="submission" date="2023-07" db="EMBL/GenBank/DDBJ databases">
        <authorList>
            <person name="Kim M.K."/>
        </authorList>
    </citation>
    <scope>NUCLEOTIDE SEQUENCE</scope>
    <source>
        <strain evidence="2">ASUV-10-1</strain>
    </source>
</reference>
<accession>A0ABT9BK26</accession>
<keyword evidence="1" id="KW-0732">Signal</keyword>
<feature type="non-terminal residue" evidence="2">
    <location>
        <position position="1"/>
    </location>
</feature>
<dbReference type="PANTHER" id="PTHR44103">
    <property type="entry name" value="PROPROTEIN CONVERTASE P"/>
    <property type="match status" value="1"/>
</dbReference>
<dbReference type="InterPro" id="IPR013783">
    <property type="entry name" value="Ig-like_fold"/>
</dbReference>
<dbReference type="SUPFAM" id="SSF69318">
    <property type="entry name" value="Integrin alpha N-terminal domain"/>
    <property type="match status" value="1"/>
</dbReference>
<dbReference type="Proteomes" id="UP001176429">
    <property type="component" value="Unassembled WGS sequence"/>
</dbReference>
<dbReference type="Gene3D" id="2.130.10.130">
    <property type="entry name" value="Integrin alpha, N-terminal"/>
    <property type="match status" value="1"/>
</dbReference>
<dbReference type="InterPro" id="IPR013517">
    <property type="entry name" value="FG-GAP"/>
</dbReference>
<protein>
    <submittedName>
        <fullName evidence="2">FG-GAP-like repeat-containing protein</fullName>
    </submittedName>
</protein>
<dbReference type="PANTHER" id="PTHR44103:SF1">
    <property type="entry name" value="PROPROTEIN CONVERTASE P"/>
    <property type="match status" value="1"/>
</dbReference>
<evidence type="ECO:0000256" key="1">
    <source>
        <dbReference type="ARBA" id="ARBA00022729"/>
    </source>
</evidence>
<dbReference type="RefSeq" id="WP_305008273.1">
    <property type="nucleotide sequence ID" value="NZ_JAUQSY010000014.1"/>
</dbReference>
<evidence type="ECO:0000313" key="2">
    <source>
        <dbReference type="EMBL" id="MDO7876883.1"/>
    </source>
</evidence>
<dbReference type="NCBIfam" id="TIGR04183">
    <property type="entry name" value="Por_Secre_tail"/>
    <property type="match status" value="1"/>
</dbReference>
<comment type="caution">
    <text evidence="2">The sequence shown here is derived from an EMBL/GenBank/DDBJ whole genome shotgun (WGS) entry which is preliminary data.</text>
</comment>
<name>A0ABT9BK26_9BACT</name>
<organism evidence="2 3">
    <name type="scientific">Hymenobacter aranciens</name>
    <dbReference type="NCBI Taxonomy" id="3063996"/>
    <lineage>
        <taxon>Bacteria</taxon>
        <taxon>Pseudomonadati</taxon>
        <taxon>Bacteroidota</taxon>
        <taxon>Cytophagia</taxon>
        <taxon>Cytophagales</taxon>
        <taxon>Hymenobacteraceae</taxon>
        <taxon>Hymenobacter</taxon>
    </lineage>
</organism>
<keyword evidence="3" id="KW-1185">Reference proteome</keyword>